<keyword evidence="1" id="KW-0812">Transmembrane</keyword>
<dbReference type="EMBL" id="VSDO01000005">
    <property type="protein sequence ID" value="TYA10483.1"/>
    <property type="molecule type" value="Genomic_DNA"/>
</dbReference>
<dbReference type="RefSeq" id="WP_148456142.1">
    <property type="nucleotide sequence ID" value="NZ_VSDO01000005.1"/>
</dbReference>
<protein>
    <submittedName>
        <fullName evidence="2">Uncharacterized protein</fullName>
    </submittedName>
</protein>
<gene>
    <name evidence="2" type="ORF">FRY98_21955</name>
</gene>
<feature type="transmembrane region" description="Helical" evidence="1">
    <location>
        <begin position="422"/>
        <end position="443"/>
    </location>
</feature>
<keyword evidence="1" id="KW-1133">Transmembrane helix</keyword>
<evidence type="ECO:0000313" key="2">
    <source>
        <dbReference type="EMBL" id="TYA10483.1"/>
    </source>
</evidence>
<dbReference type="AlphaFoldDB" id="A0A5D0CKB5"/>
<dbReference type="Proteomes" id="UP000325218">
    <property type="component" value="Unassembled WGS sequence"/>
</dbReference>
<evidence type="ECO:0000256" key="1">
    <source>
        <dbReference type="SAM" id="Phobius"/>
    </source>
</evidence>
<dbReference type="OrthoDB" id="3823543at2"/>
<evidence type="ECO:0000313" key="3">
    <source>
        <dbReference type="Proteomes" id="UP000325218"/>
    </source>
</evidence>
<organism evidence="2 3">
    <name type="scientific">Paenibacillus faecis</name>
    <dbReference type="NCBI Taxonomy" id="862114"/>
    <lineage>
        <taxon>Bacteria</taxon>
        <taxon>Bacillati</taxon>
        <taxon>Bacillota</taxon>
        <taxon>Bacilli</taxon>
        <taxon>Bacillales</taxon>
        <taxon>Paenibacillaceae</taxon>
        <taxon>Paenibacillus</taxon>
    </lineage>
</organism>
<reference evidence="2 3" key="1">
    <citation type="submission" date="2019-08" db="EMBL/GenBank/DDBJ databases">
        <title>Genome sequencing of Paenibacillus faecis DSM 23593(T).</title>
        <authorList>
            <person name="Kook J.-K."/>
            <person name="Park S.-N."/>
            <person name="Lim Y.K."/>
        </authorList>
    </citation>
    <scope>NUCLEOTIDE SEQUENCE [LARGE SCALE GENOMIC DNA]</scope>
    <source>
        <strain evidence="2 3">DSM 23593</strain>
    </source>
</reference>
<comment type="caution">
    <text evidence="2">The sequence shown here is derived from an EMBL/GenBank/DDBJ whole genome shotgun (WGS) entry which is preliminary data.</text>
</comment>
<keyword evidence="3" id="KW-1185">Reference proteome</keyword>
<sequence length="761" mass="84330">MKKMRGISLLNLVFFVPGILLSVFVWNDYNRYVGNVDDYLPTPKGVYALDEGKKAVGVFEKDLGEEQFTARLFDTATGNVLKEFVLDSDFSGELGPAVYQQGGVIIPTYNTSNGLRINFIRPSGEVEELARSTVHIPGGMGSGTYSWRGRLIVSGKTIGDALYLAQVKDGKLQIANFNKPDLLPARPVSVSEVHRSFENDQAVPIFSVSLKDDRTAFVSGILDKNGLPLVLLQNKEENTFEAEDRAGASFAKHFGFNNAKLVRENGDYPGKAVFYNAAKSEWGAAVPTPKPVYQAKVFLLNDQEVLIAGSTAEDELNGTVLGYVFNEKTGKYSDATDLLGKLSYEDLKGEDTGFHKEPDSDMLYYVNGEHAAAGFVNVKSREAQVFLGDQVRSWVVAENETRLSLQSFWNYVKQGNALVINWVVWLFIPFVTFLSGALLPRLLRGTRSKKIAEGVALPGKIVDMRETGLYVNERPQVGFTVRFEDEGQVKEIEIKQVISYLNDIKVGDPVMISYNRKKNKAVFITEDDLKDMGQRPESGPEIVKNAVLRRIEACGRVNRGQALQLHFTADGRDYAVPVVQPPGFEYRVGERASLALIQGTVRLYSYGDGGSFEHAEQISMEGEVLRVEEFPIAIGGRKLMLFEVMLTEGPERLRKINSLFVPKELPVKAGVVLPVTMRKDDYSKEVRLHRGKQGAAKVTAVQYAGTLGERPLATITAERGGVVYRITQTIEPVYGVEVGDDVWIAYDEASREAIIVNYSSM</sequence>
<keyword evidence="1" id="KW-0472">Membrane</keyword>
<accession>A0A5D0CKB5</accession>
<feature type="transmembrane region" description="Helical" evidence="1">
    <location>
        <begin position="7"/>
        <end position="26"/>
    </location>
</feature>
<proteinExistence type="predicted"/>
<name>A0A5D0CKB5_9BACL</name>